<feature type="repeat" description="ARM" evidence="4">
    <location>
        <begin position="155"/>
        <end position="182"/>
    </location>
</feature>
<dbReference type="GO" id="GO:0061608">
    <property type="term" value="F:nuclear import signal receptor activity"/>
    <property type="evidence" value="ECO:0007669"/>
    <property type="project" value="InterPro"/>
</dbReference>
<proteinExistence type="inferred from homology"/>
<gene>
    <name evidence="7" type="primary">KPNA4</name>
</gene>
<evidence type="ECO:0000256" key="5">
    <source>
        <dbReference type="PROSITE-ProRule" id="PRU00561"/>
    </source>
</evidence>
<organism evidence="7 8">
    <name type="scientific">Oncorhynchus tshawytscha</name>
    <name type="common">Chinook salmon</name>
    <name type="synonym">Salmo tshawytscha</name>
    <dbReference type="NCBI Taxonomy" id="74940"/>
    <lineage>
        <taxon>Eukaryota</taxon>
        <taxon>Metazoa</taxon>
        <taxon>Chordata</taxon>
        <taxon>Craniata</taxon>
        <taxon>Vertebrata</taxon>
        <taxon>Euteleostomi</taxon>
        <taxon>Actinopterygii</taxon>
        <taxon>Neopterygii</taxon>
        <taxon>Teleostei</taxon>
        <taxon>Protacanthopterygii</taxon>
        <taxon>Salmoniformes</taxon>
        <taxon>Salmonidae</taxon>
        <taxon>Salmoninae</taxon>
        <taxon>Oncorhynchus</taxon>
    </lineage>
</organism>
<keyword evidence="3" id="KW-0653">Protein transport</keyword>
<dbReference type="Gene3D" id="1.25.10.10">
    <property type="entry name" value="Leucine-rich Repeat Variant"/>
    <property type="match status" value="1"/>
</dbReference>
<dbReference type="SMART" id="SM00185">
    <property type="entry name" value="ARM"/>
    <property type="match status" value="3"/>
</dbReference>
<evidence type="ECO:0000256" key="4">
    <source>
        <dbReference type="PROSITE-ProRule" id="PRU00259"/>
    </source>
</evidence>
<feature type="repeat" description="ARM" evidence="4">
    <location>
        <begin position="112"/>
        <end position="156"/>
    </location>
</feature>
<dbReference type="PROSITE" id="PS51214">
    <property type="entry name" value="IBB"/>
    <property type="match status" value="1"/>
</dbReference>
<reference evidence="7" key="2">
    <citation type="submission" date="2025-08" db="UniProtKB">
        <authorList>
            <consortium name="Ensembl"/>
        </authorList>
    </citation>
    <scope>IDENTIFICATION</scope>
</reference>
<dbReference type="InterPro" id="IPR000225">
    <property type="entry name" value="Armadillo"/>
</dbReference>
<dbReference type="AlphaFoldDB" id="A0AAZ3NVE2"/>
<dbReference type="InterPro" id="IPR011989">
    <property type="entry name" value="ARM-like"/>
</dbReference>
<protein>
    <recommendedName>
        <fullName evidence="6">IBB domain-containing protein</fullName>
    </recommendedName>
</protein>
<evidence type="ECO:0000313" key="7">
    <source>
        <dbReference type="Ensembl" id="ENSOTSP00005107743.1"/>
    </source>
</evidence>
<dbReference type="InterPro" id="IPR016024">
    <property type="entry name" value="ARM-type_fold"/>
</dbReference>
<comment type="similarity">
    <text evidence="1">Belongs to the importin alpha family.</text>
</comment>
<evidence type="ECO:0000313" key="8">
    <source>
        <dbReference type="Proteomes" id="UP000694402"/>
    </source>
</evidence>
<dbReference type="Proteomes" id="UP000694402">
    <property type="component" value="Unassembled WGS sequence"/>
</dbReference>
<dbReference type="InterPro" id="IPR002652">
    <property type="entry name" value="Importin-a_IBB"/>
</dbReference>
<reference evidence="7" key="3">
    <citation type="submission" date="2025-09" db="UniProtKB">
        <authorList>
            <consortium name="Ensembl"/>
        </authorList>
    </citation>
    <scope>IDENTIFICATION</scope>
</reference>
<reference evidence="8" key="1">
    <citation type="journal article" date="2018" name="PLoS ONE">
        <title>Chinook salmon (Oncorhynchus tshawytscha) genome and transcriptome.</title>
        <authorList>
            <person name="Christensen K.A."/>
            <person name="Leong J.S."/>
            <person name="Sakhrani D."/>
            <person name="Biagi C.A."/>
            <person name="Minkley D.R."/>
            <person name="Withler R.E."/>
            <person name="Rondeau E.B."/>
            <person name="Koop B.F."/>
            <person name="Devlin R.H."/>
        </authorList>
    </citation>
    <scope>NUCLEOTIDE SEQUENCE [LARGE SCALE GENOMIC DNA]</scope>
</reference>
<dbReference type="PROSITE" id="PS50176">
    <property type="entry name" value="ARM_REPEAT"/>
    <property type="match status" value="2"/>
</dbReference>
<accession>A0AAZ3NVE2</accession>
<dbReference type="InterPro" id="IPR036975">
    <property type="entry name" value="Importin-a_IBB_sf"/>
</dbReference>
<sequence length="250" mass="27926">MSDNEKLDNQRLKNFKNKGRDLETMRRQRTEVVVELRKQNTSLEAIVQVSALPILKNFLDMDLLPQYVIPCVLLLQNATSDNQGVQLSAVQAARKLLSSDRNPPIDDLIKSGILPILVHCLDRDDNPSLQFEAAWALTNIASGTSEQTQAVVQSNAVPLFLRLLHSPHQNVCEQAVWALGNIIGDGPQCRDYVISLGVVKPLLSFISPSIPITFLRNVTWVMVNLCRHKDPPPPMETIQEVRELSHPSVS</sequence>
<dbReference type="Pfam" id="PF00514">
    <property type="entry name" value="Arm"/>
    <property type="match status" value="3"/>
</dbReference>
<feature type="domain" description="IBB" evidence="6">
    <location>
        <begin position="1"/>
        <end position="65"/>
    </location>
</feature>
<keyword evidence="8" id="KW-1185">Reference proteome</keyword>
<evidence type="ECO:0000256" key="1">
    <source>
        <dbReference type="ARBA" id="ARBA00010394"/>
    </source>
</evidence>
<name>A0AAZ3NVE2_ONCTS</name>
<dbReference type="GO" id="GO:0006606">
    <property type="term" value="P:protein import into nucleus"/>
    <property type="evidence" value="ECO:0007669"/>
    <property type="project" value="InterPro"/>
</dbReference>
<evidence type="ECO:0000259" key="6">
    <source>
        <dbReference type="PROSITE" id="PS51214"/>
    </source>
</evidence>
<dbReference type="PANTHER" id="PTHR23316">
    <property type="entry name" value="IMPORTIN ALPHA"/>
    <property type="match status" value="1"/>
</dbReference>
<dbReference type="Ensembl" id="ENSOTST00005180631.1">
    <property type="protein sequence ID" value="ENSOTSP00005107743.1"/>
    <property type="gene ID" value="ENSOTSG00005075990.1"/>
</dbReference>
<keyword evidence="2 5" id="KW-0813">Transport</keyword>
<dbReference type="GeneTree" id="ENSGT01050000244891"/>
<evidence type="ECO:0000256" key="2">
    <source>
        <dbReference type="ARBA" id="ARBA00022448"/>
    </source>
</evidence>
<dbReference type="Pfam" id="PF01749">
    <property type="entry name" value="IBB"/>
    <property type="match status" value="1"/>
</dbReference>
<evidence type="ECO:0000256" key="3">
    <source>
        <dbReference type="ARBA" id="ARBA00022927"/>
    </source>
</evidence>
<dbReference type="Gene3D" id="1.20.5.690">
    <property type="entry name" value="Importin-alpha, importin-beta-binding domain"/>
    <property type="match status" value="1"/>
</dbReference>
<dbReference type="SUPFAM" id="SSF48371">
    <property type="entry name" value="ARM repeat"/>
    <property type="match status" value="1"/>
</dbReference>